<feature type="region of interest" description="C-terminal hotdog fold" evidence="4">
    <location>
        <begin position="1417"/>
        <end position="1564"/>
    </location>
</feature>
<dbReference type="PROSITE" id="PS52019">
    <property type="entry name" value="PKS_MFAS_DH"/>
    <property type="match status" value="1"/>
</dbReference>
<dbReference type="EMBL" id="ML986507">
    <property type="protein sequence ID" value="KAF2273801.1"/>
    <property type="molecule type" value="Genomic_DNA"/>
</dbReference>
<gene>
    <name evidence="9" type="ORF">EI97DRAFT_423583</name>
</gene>
<dbReference type="Gene3D" id="3.30.70.250">
    <property type="entry name" value="Malonyl-CoA ACP transacylase, ACP-binding"/>
    <property type="match status" value="1"/>
</dbReference>
<dbReference type="GO" id="GO:0006633">
    <property type="term" value="P:fatty acid biosynthetic process"/>
    <property type="evidence" value="ECO:0007669"/>
    <property type="project" value="InterPro"/>
</dbReference>
<dbReference type="InterPro" id="IPR009081">
    <property type="entry name" value="PP-bd_ACP"/>
</dbReference>
<dbReference type="InterPro" id="IPR032088">
    <property type="entry name" value="SAT"/>
</dbReference>
<dbReference type="SUPFAM" id="SSF53901">
    <property type="entry name" value="Thiolase-like"/>
    <property type="match status" value="1"/>
</dbReference>
<dbReference type="InterPro" id="IPR029058">
    <property type="entry name" value="AB_hydrolase_fold"/>
</dbReference>
<dbReference type="Pfam" id="PF00550">
    <property type="entry name" value="PP-binding"/>
    <property type="match status" value="1"/>
</dbReference>
<dbReference type="OrthoDB" id="329835at2759"/>
<dbReference type="PANTHER" id="PTHR43775">
    <property type="entry name" value="FATTY ACID SYNTHASE"/>
    <property type="match status" value="1"/>
</dbReference>
<dbReference type="PROSITE" id="PS52004">
    <property type="entry name" value="KS3_2"/>
    <property type="match status" value="1"/>
</dbReference>
<dbReference type="Proteomes" id="UP000800097">
    <property type="component" value="Unassembled WGS sequence"/>
</dbReference>
<dbReference type="Gene3D" id="3.10.129.110">
    <property type="entry name" value="Polyketide synthase dehydratase"/>
    <property type="match status" value="1"/>
</dbReference>
<reference evidence="9" key="1">
    <citation type="journal article" date="2020" name="Stud. Mycol.">
        <title>101 Dothideomycetes genomes: a test case for predicting lifestyles and emergence of pathogens.</title>
        <authorList>
            <person name="Haridas S."/>
            <person name="Albert R."/>
            <person name="Binder M."/>
            <person name="Bloem J."/>
            <person name="Labutti K."/>
            <person name="Salamov A."/>
            <person name="Andreopoulos B."/>
            <person name="Baker S."/>
            <person name="Barry K."/>
            <person name="Bills G."/>
            <person name="Bluhm B."/>
            <person name="Cannon C."/>
            <person name="Castanera R."/>
            <person name="Culley D."/>
            <person name="Daum C."/>
            <person name="Ezra D."/>
            <person name="Gonzalez J."/>
            <person name="Henrissat B."/>
            <person name="Kuo A."/>
            <person name="Liang C."/>
            <person name="Lipzen A."/>
            <person name="Lutzoni F."/>
            <person name="Magnuson J."/>
            <person name="Mondo S."/>
            <person name="Nolan M."/>
            <person name="Ohm R."/>
            <person name="Pangilinan J."/>
            <person name="Park H.-J."/>
            <person name="Ramirez L."/>
            <person name="Alfaro M."/>
            <person name="Sun H."/>
            <person name="Tritt A."/>
            <person name="Yoshinaga Y."/>
            <person name="Zwiers L.-H."/>
            <person name="Turgeon B."/>
            <person name="Goodwin S."/>
            <person name="Spatafora J."/>
            <person name="Crous P."/>
            <person name="Grigoriev I."/>
        </authorList>
    </citation>
    <scope>NUCLEOTIDE SEQUENCE</scope>
    <source>
        <strain evidence="9">CBS 379.55</strain>
    </source>
</reference>
<dbReference type="SMART" id="SM00827">
    <property type="entry name" value="PKS_AT"/>
    <property type="match status" value="1"/>
</dbReference>
<dbReference type="GeneID" id="54550291"/>
<evidence type="ECO:0000256" key="3">
    <source>
        <dbReference type="ARBA" id="ARBA00022679"/>
    </source>
</evidence>
<dbReference type="InterPro" id="IPR049900">
    <property type="entry name" value="PKS_mFAS_DH"/>
</dbReference>
<feature type="compositionally biased region" description="Polar residues" evidence="5">
    <location>
        <begin position="1603"/>
        <end position="1619"/>
    </location>
</feature>
<dbReference type="SUPFAM" id="SSF47336">
    <property type="entry name" value="ACP-like"/>
    <property type="match status" value="1"/>
</dbReference>
<feature type="compositionally biased region" description="Polar residues" evidence="5">
    <location>
        <begin position="1722"/>
        <end position="1733"/>
    </location>
</feature>
<feature type="region of interest" description="Disordered" evidence="5">
    <location>
        <begin position="1722"/>
        <end position="1748"/>
    </location>
</feature>
<feature type="region of interest" description="N-terminal hotdog fold" evidence="4">
    <location>
        <begin position="1256"/>
        <end position="1387"/>
    </location>
</feature>
<dbReference type="InterPro" id="IPR014031">
    <property type="entry name" value="Ketoacyl_synth_C"/>
</dbReference>
<dbReference type="Gene3D" id="3.40.366.10">
    <property type="entry name" value="Malonyl-Coenzyme A Acyl Carrier Protein, domain 2"/>
    <property type="match status" value="1"/>
</dbReference>
<dbReference type="SUPFAM" id="SSF52151">
    <property type="entry name" value="FabD/lysophospholipase-like"/>
    <property type="match status" value="1"/>
</dbReference>
<dbReference type="InterPro" id="IPR020841">
    <property type="entry name" value="PKS_Beta-ketoAc_synthase_dom"/>
</dbReference>
<dbReference type="InterPro" id="IPR001227">
    <property type="entry name" value="Ac_transferase_dom_sf"/>
</dbReference>
<dbReference type="PANTHER" id="PTHR43775:SF37">
    <property type="entry name" value="SI:DKEY-61P9.11"/>
    <property type="match status" value="1"/>
</dbReference>
<accession>A0A6A6JB21</accession>
<dbReference type="InterPro" id="IPR014030">
    <property type="entry name" value="Ketoacyl_synth_N"/>
</dbReference>
<dbReference type="Pfam" id="PF02801">
    <property type="entry name" value="Ketoacyl-synt_C"/>
    <property type="match status" value="1"/>
</dbReference>
<evidence type="ECO:0000256" key="5">
    <source>
        <dbReference type="SAM" id="MobiDB-lite"/>
    </source>
</evidence>
<evidence type="ECO:0000313" key="9">
    <source>
        <dbReference type="EMBL" id="KAF2273801.1"/>
    </source>
</evidence>
<dbReference type="InterPro" id="IPR042104">
    <property type="entry name" value="PKS_dehydratase_sf"/>
</dbReference>
<feature type="domain" description="Ketosynthase family 3 (KS3)" evidence="7">
    <location>
        <begin position="359"/>
        <end position="787"/>
    </location>
</feature>
<dbReference type="NCBIfam" id="TIGR04532">
    <property type="entry name" value="PT_fungal_PKS"/>
    <property type="match status" value="1"/>
</dbReference>
<dbReference type="Pfam" id="PF00698">
    <property type="entry name" value="Acyl_transf_1"/>
    <property type="match status" value="1"/>
</dbReference>
<dbReference type="SUPFAM" id="SSF53474">
    <property type="entry name" value="alpha/beta-Hydrolases"/>
    <property type="match status" value="1"/>
</dbReference>
<feature type="region of interest" description="Disordered" evidence="5">
    <location>
        <begin position="1591"/>
        <end position="1619"/>
    </location>
</feature>
<dbReference type="Pfam" id="PF16073">
    <property type="entry name" value="SAT"/>
    <property type="match status" value="1"/>
</dbReference>
<dbReference type="GO" id="GO:0004312">
    <property type="term" value="F:fatty acid synthase activity"/>
    <property type="evidence" value="ECO:0007669"/>
    <property type="project" value="TreeGrafter"/>
</dbReference>
<keyword evidence="3" id="KW-0808">Transferase</keyword>
<dbReference type="SUPFAM" id="SSF55048">
    <property type="entry name" value="Probable ACP-binding domain of malonyl-CoA ACP transacylase"/>
    <property type="match status" value="1"/>
</dbReference>
<dbReference type="InterPro" id="IPR016036">
    <property type="entry name" value="Malonyl_transacylase_ACP-bd"/>
</dbReference>
<feature type="domain" description="PKS/mFAS DH" evidence="8">
    <location>
        <begin position="1256"/>
        <end position="1564"/>
    </location>
</feature>
<dbReference type="InterPro" id="IPR050091">
    <property type="entry name" value="PKS_NRPS_Biosynth_Enz"/>
</dbReference>
<evidence type="ECO:0000313" key="10">
    <source>
        <dbReference type="Proteomes" id="UP000800097"/>
    </source>
</evidence>
<dbReference type="CDD" id="cd00833">
    <property type="entry name" value="PKS"/>
    <property type="match status" value="1"/>
</dbReference>
<dbReference type="Pfam" id="PF22621">
    <property type="entry name" value="CurL-like_PKS_C"/>
    <property type="match status" value="1"/>
</dbReference>
<dbReference type="Gene3D" id="1.10.1200.10">
    <property type="entry name" value="ACP-like"/>
    <property type="match status" value="1"/>
</dbReference>
<keyword evidence="2" id="KW-0597">Phosphoprotein</keyword>
<evidence type="ECO:0000259" key="7">
    <source>
        <dbReference type="PROSITE" id="PS52004"/>
    </source>
</evidence>
<dbReference type="SMART" id="SM00825">
    <property type="entry name" value="PKS_KS"/>
    <property type="match status" value="1"/>
</dbReference>
<keyword evidence="10" id="KW-1185">Reference proteome</keyword>
<evidence type="ECO:0000259" key="6">
    <source>
        <dbReference type="PROSITE" id="PS50075"/>
    </source>
</evidence>
<evidence type="ECO:0000256" key="1">
    <source>
        <dbReference type="ARBA" id="ARBA00022450"/>
    </source>
</evidence>
<dbReference type="InterPro" id="IPR030918">
    <property type="entry name" value="PT_fungal_PKS"/>
</dbReference>
<dbReference type="Pfam" id="PF00109">
    <property type="entry name" value="ketoacyl-synt"/>
    <property type="match status" value="1"/>
</dbReference>
<organism evidence="9 10">
    <name type="scientific">Westerdykella ornata</name>
    <dbReference type="NCBI Taxonomy" id="318751"/>
    <lineage>
        <taxon>Eukaryota</taxon>
        <taxon>Fungi</taxon>
        <taxon>Dikarya</taxon>
        <taxon>Ascomycota</taxon>
        <taxon>Pezizomycotina</taxon>
        <taxon>Dothideomycetes</taxon>
        <taxon>Pleosporomycetidae</taxon>
        <taxon>Pleosporales</taxon>
        <taxon>Sporormiaceae</taxon>
        <taxon>Westerdykella</taxon>
    </lineage>
</organism>
<comment type="caution">
    <text evidence="4">Lacks conserved residue(s) required for the propagation of feature annotation.</text>
</comment>
<dbReference type="InterPro" id="IPR018201">
    <property type="entry name" value="Ketoacyl_synth_AS"/>
</dbReference>
<dbReference type="Gene3D" id="3.30.70.3290">
    <property type="match status" value="1"/>
</dbReference>
<evidence type="ECO:0000259" key="8">
    <source>
        <dbReference type="PROSITE" id="PS52019"/>
    </source>
</evidence>
<feature type="domain" description="Carrier" evidence="6">
    <location>
        <begin position="1629"/>
        <end position="1706"/>
    </location>
</feature>
<evidence type="ECO:0000256" key="2">
    <source>
        <dbReference type="ARBA" id="ARBA00022553"/>
    </source>
</evidence>
<dbReference type="InterPro" id="IPR014043">
    <property type="entry name" value="Acyl_transferase_dom"/>
</dbReference>
<proteinExistence type="predicted"/>
<evidence type="ECO:0000256" key="4">
    <source>
        <dbReference type="PROSITE-ProRule" id="PRU01363"/>
    </source>
</evidence>
<dbReference type="PROSITE" id="PS50075">
    <property type="entry name" value="CARRIER"/>
    <property type="match status" value="1"/>
</dbReference>
<dbReference type="PROSITE" id="PS00012">
    <property type="entry name" value="PHOSPHOPANTETHEINE"/>
    <property type="match status" value="1"/>
</dbReference>
<name>A0A6A6JB21_WESOR</name>
<dbReference type="InterPro" id="IPR001031">
    <property type="entry name" value="Thioesterase"/>
</dbReference>
<dbReference type="PROSITE" id="PS00606">
    <property type="entry name" value="KS3_1"/>
    <property type="match status" value="1"/>
</dbReference>
<keyword evidence="1" id="KW-0596">Phosphopantetheine</keyword>
<dbReference type="RefSeq" id="XP_033651340.1">
    <property type="nucleotide sequence ID" value="XM_033797116.1"/>
</dbReference>
<dbReference type="GO" id="GO:0004315">
    <property type="term" value="F:3-oxoacyl-[acyl-carrier-protein] synthase activity"/>
    <property type="evidence" value="ECO:0007669"/>
    <property type="project" value="InterPro"/>
</dbReference>
<protein>
    <submittedName>
        <fullName evidence="9">Polyketide synthase</fullName>
    </submittedName>
</protein>
<dbReference type="GO" id="GO:0044550">
    <property type="term" value="P:secondary metabolite biosynthetic process"/>
    <property type="evidence" value="ECO:0007669"/>
    <property type="project" value="TreeGrafter"/>
</dbReference>
<dbReference type="InterPro" id="IPR016039">
    <property type="entry name" value="Thiolase-like"/>
</dbReference>
<sequence>MHTVLYFGDQTDGWVEGIDQLHRQAATTPWLKDFFDDVLRVVKEESQGMDDVLTDSLGDYSSLFDLADRYRYSPDEVGMARAVLLHVVRAAMLLQWVKREPQLVSETGVKPERLGVSGGLTNLAALAISTDLASLYGAVLEVARVFVRLCRFTSVQSRAMEDRPGVWGCAVLGIKPDELRKVLEQFQESMGIPPIKRAKVGVTGDRWSTVIGPPSVIELVFSQCPSLRDLPKNDLSIHALQHIVTVSQADLDYIVGNSDKLKTPVIPNFKIWGMDDPEATYSSWGDLLRAVVFQVLSLPLDITKVMGQLNSCLTSLHVSVKVIGPSSHTAYLASVLKSTGRSVTFHTDKLLENEHPPSAGRVAIVGMAGRGPGSDNVEDFWNVIMSKQDLSEEIPGDRFDLKEFYCDEHKDTCTTTTRFGCFMNKPGHFDSRFFHVSPREALLMDPGHRQFLMSAYEALEVAGYSDGKTKAISPKRIATFYGQSNDDWHMVSHHTLGCDAYTLQGAQRAFGAGRIAFNFKWEGPTYSLDSACASSTSAIHLACMSLLTKDIDMAVVGAANIVGYPHSWTSLSKSGVLSDTGNCKTFRDDADGYCRADFVGSVVLKRLEDAVAQNDNILAVVASSGRNHSGNSTSITTSDAGAQESLFRRIMHTARVSPDDISYVEMHGTGTQIGDPAEMGAVVNVFKQRQAHTPLTLGGVKANVGHSEAAAGMASLLKCIMMFQKDILPPQAGMPHTLNPRYPDLSEVGIDIPSEPKPFTSVGQKPRRILLNNFDAAGGNASLILEDYLSPVKEAVDPRPTHVVAISARTPKSYHANKVNLLGWLRTHEDARIEDIAYTTTARRMHHSIRFACAASTVQELIKTLESDTSSATPSRPSSMVFVFTGQASHYPGMGGDLYTTCPPFRKTVDLCASICKEHGFPFFEAIITDKNSEITEDDTTAIQLAIVTLEVSLAAFWKSCGITPALVMGHSLGEYAALHVAGVLSLADMLYLVGHRARLLSERCESGACAMLAVGMSPDAVRQLLETQPHSSCTISCANSPYATVVSGTVDDIAELRTILTCPSKTLAVPYGFHSFQMDPMLDDYISLARGVTYSAPKIPVSSTLLASIVDKPGTFNAPYLGQQTRQPVDFVGSVKAVTDVLDDPIWLEIGPSPVCTSFIRATISPPTDKILSTLDGKSEAWTSISKCLAGMYKNGVAVDWIALHGPYTAGLNLLTLPSYAWELKDFWITYTEGEAKLKTVGPVNTSGAPISTCAQYVAQESSTPPDLMVKLRAPIASPGFDALISGHRIRGVPIVPGSVFCEAGLAAAKYALQSRKGRRLADIRLALRSVTLKRPLTRQLVGSDGELLTAVHVNDSSEDIKVSWEASSQCSLHELGSGIVSITDPQELQAKWDPISYFVRGRMHELINKVKEGQGHRLLPDIMYALFSSTVGYAPAFKCVKEAFISSNFEEAAAEVILRPNPQDTHFVASPYWGESLVHLAGFLVNGNPHRLADKTTLMMDSFGAFEQTVDFQPGRSYFTYVRVSKREKSTIYCDVYVFDTEKLIMQCSALRFHEVNNDILDRLLGNTKTQPDNRDSSKMSSSTALKQLTTIPRDNGEASRASSQPLMTKPTQRSQVETVERAKANNATPEAFQVMLESISKGTGSNISELTDETQLIELGVDSIMGIEIAARVNSITGLDILPSFVIEYSTIGQLRKAFAHPKEHAAAAEASADISDFSVMSGTPESSNGSRHESSAADPDSMTKITTPDMEVAEDLVIVSAPDDEKSITPSTRVTLLQGRPSSGKQPFYLIADGTGSIATYIHLPALKSKIPVYGIDSPYLRCPSQLTSKVGIPGAAKHIVEALVKFQPQGPFSIGGFSGGSMLAYEVCRQLGMEGRTVDSLLLIDMCCPRPPGAEDKAEVGWRVYESIAAQGGLWSASESTQQHLRAVFASVAAYHPSPLPIQLRPKRTAIIWARKGLIDRCSGDSELMALLRKSNIPTEAFDGFMEDARMGAIAWGLPHKTPADLGPNGWERYVGEAYCLSVDADHLEMPMPGHVHLLHGAIEDALTYFGSC</sequence>
<dbReference type="InterPro" id="IPR036736">
    <property type="entry name" value="ACP-like_sf"/>
</dbReference>
<dbReference type="Gene3D" id="3.40.47.10">
    <property type="match status" value="1"/>
</dbReference>
<dbReference type="InterPro" id="IPR006162">
    <property type="entry name" value="Ppantetheine_attach_site"/>
</dbReference>
<dbReference type="InterPro" id="IPR016035">
    <property type="entry name" value="Acyl_Trfase/lysoPLipase"/>
</dbReference>
<dbReference type="Gene3D" id="3.40.50.1820">
    <property type="entry name" value="alpha/beta hydrolase"/>
    <property type="match status" value="1"/>
</dbReference>
<dbReference type="Pfam" id="PF00975">
    <property type="entry name" value="Thioesterase"/>
    <property type="match status" value="1"/>
</dbReference>